<evidence type="ECO:0000256" key="1">
    <source>
        <dbReference type="PROSITE-ProRule" id="PRU01360"/>
    </source>
</evidence>
<dbReference type="Pfam" id="PF07715">
    <property type="entry name" value="Plug"/>
    <property type="match status" value="1"/>
</dbReference>
<dbReference type="EMBL" id="JAJGMW010000001">
    <property type="protein sequence ID" value="MCC4211248.1"/>
    <property type="molecule type" value="Genomic_DNA"/>
</dbReference>
<dbReference type="InterPro" id="IPR012910">
    <property type="entry name" value="Plug_dom"/>
</dbReference>
<keyword evidence="4" id="KW-0675">Receptor</keyword>
<feature type="signal peptide" evidence="2">
    <location>
        <begin position="1"/>
        <end position="24"/>
    </location>
</feature>
<keyword evidence="5" id="KW-1185">Reference proteome</keyword>
<dbReference type="RefSeq" id="WP_228228372.1">
    <property type="nucleotide sequence ID" value="NZ_JAJGMW010000001.1"/>
</dbReference>
<feature type="domain" description="TonB-dependent receptor plug" evidence="3">
    <location>
        <begin position="131"/>
        <end position="239"/>
    </location>
</feature>
<accession>A0ABS8GNK5</accession>
<protein>
    <submittedName>
        <fullName evidence="4">TonB-dependent receptor</fullName>
    </submittedName>
</protein>
<dbReference type="NCBIfam" id="TIGR04056">
    <property type="entry name" value="OMP_RagA_SusC"/>
    <property type="match status" value="1"/>
</dbReference>
<dbReference type="InterPro" id="IPR037066">
    <property type="entry name" value="Plug_dom_sf"/>
</dbReference>
<comment type="caution">
    <text evidence="4">The sequence shown here is derived from an EMBL/GenBank/DDBJ whole genome shotgun (WGS) entry which is preliminary data.</text>
</comment>
<comment type="similarity">
    <text evidence="1">Belongs to the TonB-dependent receptor family.</text>
</comment>
<keyword evidence="1" id="KW-0813">Transport</keyword>
<keyword evidence="1" id="KW-1134">Transmembrane beta strand</keyword>
<keyword evidence="1" id="KW-0812">Transmembrane</keyword>
<feature type="chain" id="PRO_5045601095" evidence="2">
    <location>
        <begin position="25"/>
        <end position="1072"/>
    </location>
</feature>
<evidence type="ECO:0000313" key="5">
    <source>
        <dbReference type="Proteomes" id="UP001197770"/>
    </source>
</evidence>
<evidence type="ECO:0000256" key="2">
    <source>
        <dbReference type="SAM" id="SignalP"/>
    </source>
</evidence>
<dbReference type="SUPFAM" id="SSF49464">
    <property type="entry name" value="Carboxypeptidase regulatory domain-like"/>
    <property type="match status" value="1"/>
</dbReference>
<dbReference type="NCBIfam" id="TIGR04057">
    <property type="entry name" value="SusC_RagA_signa"/>
    <property type="match status" value="1"/>
</dbReference>
<organism evidence="4 5">
    <name type="scientific">Leeuwenhoekiella parthenopeia</name>
    <dbReference type="NCBI Taxonomy" id="2890320"/>
    <lineage>
        <taxon>Bacteria</taxon>
        <taxon>Pseudomonadati</taxon>
        <taxon>Bacteroidota</taxon>
        <taxon>Flavobacteriia</taxon>
        <taxon>Flavobacteriales</taxon>
        <taxon>Flavobacteriaceae</taxon>
        <taxon>Leeuwenhoekiella</taxon>
    </lineage>
</organism>
<sequence length="1072" mass="118897">MIRKILQLITIVSFFAFISLEASAKNILKNNNTYDQQVVRGTVRSSDSNGPIPGVSVLEKGTQNGVDTDFDGNYQLTVSGPDAVLVFSYLGFTTQEIRVGDETEIDVVLEPSTESLEELVIVGFGGSQKKESLVSSIATVPVGELQTPTSNLTNVLAGRVAGLIGYQRSGEPGADNSDFFIRGLGSFGQGKRNPLILIDGIESNTTDLARLQPDDIASFSVLKDAAAASIYGARGANGVILVATKSGKVGKVQFDFRVENRFSSNTDNFQLADNITYMELANEATLTRDPLAPLPYSQNKIDRTAAGDNQLLYPNNNWIDDLIKDYTWNQAYNLSASGGSERARYYIAGTLNIDNGLLNVNGINDFNNNIKLFNYAIRSNIDIDLTKTTKATIRVYGQFDDYTGPVGGQDAQGNPINGGQRIFNLALYSNPVLFPDIYPTELRPFTTHPLFGGAETRPGSGVLALNPYAEMVRGYQEFKNSTIQAQFEIKQKLDFITEGLSARSMGYIRRFSNFGTARQYNPFYYSSRRNPETGEIVLSVINDGSAASIGTTGTEFLDFQELGKNLDSRIYNETAINYNRTFNEKHAVSGLLLNLISSYQTGNSGSVQASLPTRNHGISGRFTYGYDDRYLAELNFGYNGSEKFSEGNRYGFFPSFGVAYRISNEPYFENFKNKNIVTDLKLRATYGFIGNDEIGRTQDRFFYLSNVNLNNATYGATFGEDFGFTRPGVSISRYANSRITWERSEQINLGLDFELFNSVDFIFDAFIQNRTNILQERADVSPTLGLQVTPSTNFGEVQSRGIDGAIEYNKQFSSDWWTSLRGNFTFATSEIKEFAEIDYPDNLSFLQRKGDNVSQGYGLIAERLFVDDEEVANSPTQFGDVRGGDIKYRDVNGDGQITNSDRVPIGKPQTPELIYGFGGTVGYKAFDISFFVQGSAGSSFFINPALIQPFFINGRSESGLLKAIANSHWSEENRDVYAFWPRLSTQQEVNNNQPSTWWMRSGDFIRLKNVELGYNAPEKFTKKFGLKSFRIYASGINLAVWSAFDLWDPEQGANGLGYPIQSVYNLGITARL</sequence>
<dbReference type="PROSITE" id="PS52016">
    <property type="entry name" value="TONB_DEPENDENT_REC_3"/>
    <property type="match status" value="1"/>
</dbReference>
<evidence type="ECO:0000259" key="3">
    <source>
        <dbReference type="Pfam" id="PF07715"/>
    </source>
</evidence>
<dbReference type="InterPro" id="IPR023997">
    <property type="entry name" value="TonB-dep_OMP_SusC/RagA_CS"/>
</dbReference>
<dbReference type="InterPro" id="IPR023996">
    <property type="entry name" value="TonB-dep_OMP_SusC/RagA"/>
</dbReference>
<dbReference type="SUPFAM" id="SSF56935">
    <property type="entry name" value="Porins"/>
    <property type="match status" value="1"/>
</dbReference>
<dbReference type="InterPro" id="IPR008969">
    <property type="entry name" value="CarboxyPept-like_regulatory"/>
</dbReference>
<gene>
    <name evidence="4" type="ORF">LLW17_00835</name>
</gene>
<keyword evidence="1" id="KW-0472">Membrane</keyword>
<dbReference type="Gene3D" id="2.60.40.1120">
    <property type="entry name" value="Carboxypeptidase-like, regulatory domain"/>
    <property type="match status" value="1"/>
</dbReference>
<comment type="subcellular location">
    <subcellularLocation>
        <location evidence="1">Cell outer membrane</location>
        <topology evidence="1">Multi-pass membrane protein</topology>
    </subcellularLocation>
</comment>
<proteinExistence type="inferred from homology"/>
<name>A0ABS8GNK5_9FLAO</name>
<keyword evidence="1" id="KW-0998">Cell outer membrane</keyword>
<dbReference type="Pfam" id="PF13715">
    <property type="entry name" value="CarbopepD_reg_2"/>
    <property type="match status" value="1"/>
</dbReference>
<keyword evidence="2" id="KW-0732">Signal</keyword>
<dbReference type="InterPro" id="IPR039426">
    <property type="entry name" value="TonB-dep_rcpt-like"/>
</dbReference>
<dbReference type="Gene3D" id="2.170.130.10">
    <property type="entry name" value="TonB-dependent receptor, plug domain"/>
    <property type="match status" value="1"/>
</dbReference>
<reference evidence="4 5" key="1">
    <citation type="submission" date="2021-11" db="EMBL/GenBank/DDBJ databases">
        <title>Seasonal and diel survey of microbial diversity of the Tyrrhenian coast.</title>
        <authorList>
            <person name="Gattoni G."/>
            <person name="Corral P."/>
        </authorList>
    </citation>
    <scope>NUCLEOTIDE SEQUENCE [LARGE SCALE GENOMIC DNA]</scope>
    <source>
        <strain evidence="4 5">Mr9</strain>
    </source>
</reference>
<dbReference type="Proteomes" id="UP001197770">
    <property type="component" value="Unassembled WGS sequence"/>
</dbReference>
<evidence type="ECO:0000313" key="4">
    <source>
        <dbReference type="EMBL" id="MCC4211248.1"/>
    </source>
</evidence>